<keyword evidence="3" id="KW-1185">Reference proteome</keyword>
<dbReference type="AlphaFoldDB" id="A0A1Y0I2N0"/>
<evidence type="ECO:0000313" key="2">
    <source>
        <dbReference type="EMBL" id="ARU54727.1"/>
    </source>
</evidence>
<dbReference type="KEGG" id="ome:OLMES_0624"/>
<evidence type="ECO:0000256" key="1">
    <source>
        <dbReference type="SAM" id="MobiDB-lite"/>
    </source>
</evidence>
<feature type="compositionally biased region" description="Low complexity" evidence="1">
    <location>
        <begin position="89"/>
        <end position="104"/>
    </location>
</feature>
<dbReference type="Proteomes" id="UP000196027">
    <property type="component" value="Chromosome"/>
</dbReference>
<dbReference type="RefSeq" id="WP_087459898.1">
    <property type="nucleotide sequence ID" value="NZ_CP021425.1"/>
</dbReference>
<name>A0A1Y0I2N0_9GAMM</name>
<sequence>MDKQQLSGLIKLLGTGFEKTVDTVEKIHHSIADEPLDILEKTPVKPAATVVKTAHHGISGLIYGSVKLGGKVVFGASSAVLDLVDDPPAGSNTASAARAANTATDPELITRTLHPDSGFGSDRAGDSTLERSDMSEPGFGAGRRDEVK</sequence>
<protein>
    <submittedName>
        <fullName evidence="2">Uncharacterized protein</fullName>
    </submittedName>
</protein>
<proteinExistence type="predicted"/>
<feature type="compositionally biased region" description="Basic and acidic residues" evidence="1">
    <location>
        <begin position="123"/>
        <end position="134"/>
    </location>
</feature>
<feature type="region of interest" description="Disordered" evidence="1">
    <location>
        <begin position="86"/>
        <end position="148"/>
    </location>
</feature>
<accession>A0A1Y0I2N0</accession>
<organism evidence="2 3">
    <name type="scientific">Oleiphilus messinensis</name>
    <dbReference type="NCBI Taxonomy" id="141451"/>
    <lineage>
        <taxon>Bacteria</taxon>
        <taxon>Pseudomonadati</taxon>
        <taxon>Pseudomonadota</taxon>
        <taxon>Gammaproteobacteria</taxon>
        <taxon>Oceanospirillales</taxon>
        <taxon>Oleiphilaceae</taxon>
        <taxon>Oleiphilus</taxon>
    </lineage>
</organism>
<evidence type="ECO:0000313" key="3">
    <source>
        <dbReference type="Proteomes" id="UP000196027"/>
    </source>
</evidence>
<reference evidence="2 3" key="1">
    <citation type="submission" date="2017-05" db="EMBL/GenBank/DDBJ databases">
        <title>Genomic insights into alkan degradation activity of Oleiphilus messinensis.</title>
        <authorList>
            <person name="Kozyavkin S.A."/>
            <person name="Slesarev A.I."/>
            <person name="Golyshin P.N."/>
            <person name="Korzhenkov A."/>
            <person name="Golyshina O.N."/>
            <person name="Toshchakov S.V."/>
        </authorList>
    </citation>
    <scope>NUCLEOTIDE SEQUENCE [LARGE SCALE GENOMIC DNA]</scope>
    <source>
        <strain evidence="2 3">ME102</strain>
    </source>
</reference>
<gene>
    <name evidence="2" type="ORF">OLMES_0624</name>
</gene>
<dbReference type="EMBL" id="CP021425">
    <property type="protein sequence ID" value="ARU54727.1"/>
    <property type="molecule type" value="Genomic_DNA"/>
</dbReference>